<accession>L1N802</accession>
<reference evidence="2 3" key="1">
    <citation type="submission" date="2012-05" db="EMBL/GenBank/DDBJ databases">
        <authorList>
            <person name="Weinstock G."/>
            <person name="Sodergren E."/>
            <person name="Lobos E.A."/>
            <person name="Fulton L."/>
            <person name="Fulton R."/>
            <person name="Courtney L."/>
            <person name="Fronick C."/>
            <person name="O'Laughlin M."/>
            <person name="Godfrey J."/>
            <person name="Wilson R.M."/>
            <person name="Miner T."/>
            <person name="Farmer C."/>
            <person name="Delehaunty K."/>
            <person name="Cordes M."/>
            <person name="Minx P."/>
            <person name="Tomlinson C."/>
            <person name="Chen J."/>
            <person name="Wollam A."/>
            <person name="Pepin K.H."/>
            <person name="Bhonagiri V."/>
            <person name="Zhang X."/>
            <person name="Suruliraj S."/>
            <person name="Warren W."/>
            <person name="Mitreva M."/>
            <person name="Mardis E.R."/>
            <person name="Wilson R.K."/>
        </authorList>
    </citation>
    <scope>NUCLEOTIDE SEQUENCE [LARGE SCALE GENOMIC DNA]</scope>
    <source>
        <strain evidence="2 3">F0055</strain>
    </source>
</reference>
<dbReference type="InterPro" id="IPR036705">
    <property type="entry name" value="Ribosyl_crysJ1_sf"/>
</dbReference>
<dbReference type="HOGENOM" id="CLU_1748005_0_0_10"/>
<dbReference type="PANTHER" id="PTHR16222">
    <property type="entry name" value="ADP-RIBOSYLGLYCOHYDROLASE"/>
    <property type="match status" value="1"/>
</dbReference>
<sequence length="149" mass="16758">MMQQKNNLIYGCLFGQAIGDALGLGTEFMSKAELANNYPTGLTEYHQIIKDYHRSIFQPGAWSDDTDMMICIANAMIQDSKINLHTIAKNFQDWAHAPEACGVGQTTYKVLAFADYTEKPQQAAELIWRMSRKEMQLTGRLCALQLSDS</sequence>
<keyword evidence="3" id="KW-1185">Reference proteome</keyword>
<dbReference type="PATRIC" id="fig|1127699.3.peg.1577"/>
<keyword evidence="1" id="KW-0460">Magnesium</keyword>
<feature type="binding site" evidence="1">
    <location>
        <position position="65"/>
    </location>
    <ligand>
        <name>Mg(2+)</name>
        <dbReference type="ChEBI" id="CHEBI:18420"/>
        <label>1</label>
    </ligand>
</feature>
<proteinExistence type="predicted"/>
<evidence type="ECO:0000313" key="2">
    <source>
        <dbReference type="EMBL" id="EKX99512.1"/>
    </source>
</evidence>
<comment type="caution">
    <text evidence="2">The sequence shown here is derived from an EMBL/GenBank/DDBJ whole genome shotgun (WGS) entry which is preliminary data.</text>
</comment>
<protein>
    <recommendedName>
        <fullName evidence="4">ADP-ribosylglycohydrolase</fullName>
    </recommendedName>
</protein>
<feature type="binding site" evidence="1">
    <location>
        <position position="64"/>
    </location>
    <ligand>
        <name>Mg(2+)</name>
        <dbReference type="ChEBI" id="CHEBI:18420"/>
        <label>1</label>
    </ligand>
</feature>
<evidence type="ECO:0000256" key="1">
    <source>
        <dbReference type="PIRSR" id="PIRSR605502-1"/>
    </source>
</evidence>
<gene>
    <name evidence="2" type="ORF">HMPREF9151_01709</name>
</gene>
<dbReference type="STRING" id="1127699.HMPREF9151_01709"/>
<dbReference type="SUPFAM" id="SSF101478">
    <property type="entry name" value="ADP-ribosylglycohydrolase"/>
    <property type="match status" value="1"/>
</dbReference>
<dbReference type="Proteomes" id="UP000010433">
    <property type="component" value="Unassembled WGS sequence"/>
</dbReference>
<dbReference type="EMBL" id="AMEP01000101">
    <property type="protein sequence ID" value="EKX99512.1"/>
    <property type="molecule type" value="Genomic_DNA"/>
</dbReference>
<dbReference type="RefSeq" id="WP_009163013.1">
    <property type="nucleotide sequence ID" value="NZ_KB291003.1"/>
</dbReference>
<dbReference type="AlphaFoldDB" id="L1N802"/>
<organism evidence="2 3">
    <name type="scientific">Hoylesella saccharolytica F0055</name>
    <dbReference type="NCBI Taxonomy" id="1127699"/>
    <lineage>
        <taxon>Bacteria</taxon>
        <taxon>Pseudomonadati</taxon>
        <taxon>Bacteroidota</taxon>
        <taxon>Bacteroidia</taxon>
        <taxon>Bacteroidales</taxon>
        <taxon>Prevotellaceae</taxon>
        <taxon>Hoylesella</taxon>
    </lineage>
</organism>
<evidence type="ECO:0000313" key="3">
    <source>
        <dbReference type="Proteomes" id="UP000010433"/>
    </source>
</evidence>
<dbReference type="InterPro" id="IPR005502">
    <property type="entry name" value="Ribosyl_crysJ1"/>
</dbReference>
<name>L1N802_9BACT</name>
<evidence type="ECO:0008006" key="4">
    <source>
        <dbReference type="Google" id="ProtNLM"/>
    </source>
</evidence>
<dbReference type="Pfam" id="PF03747">
    <property type="entry name" value="ADP_ribosyl_GH"/>
    <property type="match status" value="1"/>
</dbReference>
<comment type="cofactor">
    <cofactor evidence="1">
        <name>Mg(2+)</name>
        <dbReference type="ChEBI" id="CHEBI:18420"/>
    </cofactor>
    <text evidence="1">Binds 2 magnesium ions per subunit.</text>
</comment>
<keyword evidence="1" id="KW-0479">Metal-binding</keyword>
<dbReference type="PANTHER" id="PTHR16222:SF28">
    <property type="entry name" value="ADP-RIBOSYLGLYCOHYDROLASE"/>
    <property type="match status" value="1"/>
</dbReference>
<feature type="binding site" evidence="1">
    <location>
        <position position="63"/>
    </location>
    <ligand>
        <name>Mg(2+)</name>
        <dbReference type="ChEBI" id="CHEBI:18420"/>
        <label>1</label>
    </ligand>
</feature>
<dbReference type="Gene3D" id="1.10.4080.10">
    <property type="entry name" value="ADP-ribosylation/Crystallin J1"/>
    <property type="match status" value="1"/>
</dbReference>
<dbReference type="InterPro" id="IPR050792">
    <property type="entry name" value="ADP-ribosylglycohydrolase"/>
</dbReference>
<dbReference type="GO" id="GO:0046872">
    <property type="term" value="F:metal ion binding"/>
    <property type="evidence" value="ECO:0007669"/>
    <property type="project" value="UniProtKB-KW"/>
</dbReference>